<evidence type="ECO:0000313" key="1">
    <source>
        <dbReference type="EMBL" id="GAA4624675.1"/>
    </source>
</evidence>
<organism evidence="1 2">
    <name type="scientific">Actinoallomurus vinaceus</name>
    <dbReference type="NCBI Taxonomy" id="1080074"/>
    <lineage>
        <taxon>Bacteria</taxon>
        <taxon>Bacillati</taxon>
        <taxon>Actinomycetota</taxon>
        <taxon>Actinomycetes</taxon>
        <taxon>Streptosporangiales</taxon>
        <taxon>Thermomonosporaceae</taxon>
        <taxon>Actinoallomurus</taxon>
    </lineage>
</organism>
<reference evidence="2" key="1">
    <citation type="journal article" date="2019" name="Int. J. Syst. Evol. Microbiol.">
        <title>The Global Catalogue of Microorganisms (GCM) 10K type strain sequencing project: providing services to taxonomists for standard genome sequencing and annotation.</title>
        <authorList>
            <consortium name="The Broad Institute Genomics Platform"/>
            <consortium name="The Broad Institute Genome Sequencing Center for Infectious Disease"/>
            <person name="Wu L."/>
            <person name="Ma J."/>
        </authorList>
    </citation>
    <scope>NUCLEOTIDE SEQUENCE [LARGE SCALE GENOMIC DNA]</scope>
    <source>
        <strain evidence="2">JCM 17939</strain>
    </source>
</reference>
<proteinExistence type="predicted"/>
<dbReference type="Proteomes" id="UP001501442">
    <property type="component" value="Unassembled WGS sequence"/>
</dbReference>
<accession>A0ABP8U9S6</accession>
<gene>
    <name evidence="1" type="ORF">GCM10023196_025760</name>
</gene>
<keyword evidence="2" id="KW-1185">Reference proteome</keyword>
<dbReference type="EMBL" id="BAABHK010000003">
    <property type="protein sequence ID" value="GAA4624675.1"/>
    <property type="molecule type" value="Genomic_DNA"/>
</dbReference>
<name>A0ABP8U9S6_9ACTN</name>
<evidence type="ECO:0000313" key="2">
    <source>
        <dbReference type="Proteomes" id="UP001501442"/>
    </source>
</evidence>
<comment type="caution">
    <text evidence="1">The sequence shown here is derived from an EMBL/GenBank/DDBJ whole genome shotgun (WGS) entry which is preliminary data.</text>
</comment>
<sequence>MNIFLWITLLALVSLVLAVRGRRRSAAPAPEPEDGYPESMTAVLPPGDEEYLAWLADHSWPADEYLDLERDWRTELASIAVHVDQDGPVCPGCERPGDDVWPCPNCGLLVHSTCGHGMRRRKIAKPYRTRDMDSESVVAEWVCCRCASIVGLDVDRGDEETGHDLHQ</sequence>
<protein>
    <submittedName>
        <fullName evidence="1">Uncharacterized protein</fullName>
    </submittedName>
</protein>